<dbReference type="PRINTS" id="PR00344">
    <property type="entry name" value="BCTRLSENSOR"/>
</dbReference>
<dbReference type="InterPro" id="IPR036097">
    <property type="entry name" value="HisK_dim/P_sf"/>
</dbReference>
<keyword evidence="8" id="KW-0902">Two-component regulatory system</keyword>
<dbReference type="InterPro" id="IPR004358">
    <property type="entry name" value="Sig_transdc_His_kin-like_C"/>
</dbReference>
<gene>
    <name evidence="12" type="ORF">GTO91_04175</name>
</gene>
<dbReference type="Gene3D" id="3.30.450.20">
    <property type="entry name" value="PAS domain"/>
    <property type="match status" value="3"/>
</dbReference>
<dbReference type="Gene3D" id="3.30.565.10">
    <property type="entry name" value="Histidine kinase-like ATPase, C-terminal domain"/>
    <property type="match status" value="1"/>
</dbReference>
<keyword evidence="3" id="KW-0597">Phosphoprotein</keyword>
<dbReference type="RefSeq" id="WP_161255310.1">
    <property type="nucleotide sequence ID" value="NZ_WXEY01000003.1"/>
</dbReference>
<dbReference type="InterPro" id="IPR005467">
    <property type="entry name" value="His_kinase_dom"/>
</dbReference>
<dbReference type="Pfam" id="PF02518">
    <property type="entry name" value="HATPase_c"/>
    <property type="match status" value="1"/>
</dbReference>
<evidence type="ECO:0000256" key="3">
    <source>
        <dbReference type="ARBA" id="ARBA00022553"/>
    </source>
</evidence>
<dbReference type="InterPro" id="IPR000700">
    <property type="entry name" value="PAS-assoc_C"/>
</dbReference>
<dbReference type="CDD" id="cd00082">
    <property type="entry name" value="HisKA"/>
    <property type="match status" value="1"/>
</dbReference>
<organism evidence="12 13">
    <name type="scientific">Heliomicrobium undosum</name>
    <dbReference type="NCBI Taxonomy" id="121734"/>
    <lineage>
        <taxon>Bacteria</taxon>
        <taxon>Bacillati</taxon>
        <taxon>Bacillota</taxon>
        <taxon>Clostridia</taxon>
        <taxon>Eubacteriales</taxon>
        <taxon>Heliobacteriaceae</taxon>
        <taxon>Heliomicrobium</taxon>
    </lineage>
</organism>
<dbReference type="OrthoDB" id="505470at2"/>
<dbReference type="Pfam" id="PF00512">
    <property type="entry name" value="HisKA"/>
    <property type="match status" value="1"/>
</dbReference>
<dbReference type="PROSITE" id="PS50112">
    <property type="entry name" value="PAS"/>
    <property type="match status" value="2"/>
</dbReference>
<dbReference type="Gene3D" id="1.10.287.130">
    <property type="match status" value="1"/>
</dbReference>
<dbReference type="AlphaFoldDB" id="A0A845L1P6"/>
<name>A0A845L1P6_9FIRM</name>
<dbReference type="SUPFAM" id="SSF55874">
    <property type="entry name" value="ATPase domain of HSP90 chaperone/DNA topoisomerase II/histidine kinase"/>
    <property type="match status" value="1"/>
</dbReference>
<comment type="caution">
    <text evidence="12">The sequence shown here is derived from an EMBL/GenBank/DDBJ whole genome shotgun (WGS) entry which is preliminary data.</text>
</comment>
<sequence length="597" mass="68086">MVKKRRLKKRIPCIFGNHQREASEALLDVWMHNPHVCYALLDRDFRFIRVNEAYAKADGKEVSFFPGKNHFDLYPSEAKSIFEQVVATKQVYATFSRPFTYASHPERGVTYWDWTLTPLLDKKGEVARLLFVLIDRTARFHTEQIITNFFSLSTDIFLIISRDGSIVRNNGKLRLFLGIADERVAFDTVFSVVPYVHPDYNEKARQTFGRAFQGETLREVEVSYICADGAIRWISWSLSPQIERGIVYCVGRDITERKRIERELAESNENLSTILSSITHMCFAVDAEWRLTYLNDEAEKIFGKPRADLLGKGLWDLYPSVIDTVFYREYHRAVTEKSPHSFEAYSSLFKRWFGVRLYPTSNGLLIYSRDITEQKELLNEMARLDRLNLIGQMAGGIGHEIRNPMTTVRGFLQLLGSKHPESNAYFELMISELDRANAIITEFLSLSKTKPGNQQLRDLNRLIETIFPMLQAHAFRNDKEVLLELTPLPEVLIDEKEILQVLLNLVQNALDVTQAGGKVTVQTVLREPQYVTLAVSDCGPGIAPDIVDRIGTPFFTTKAEGTGLGLAVSYNIINRHGGRIEFDTSPLGTTFSVHLPA</sequence>
<dbReference type="SMART" id="SM00086">
    <property type="entry name" value="PAC"/>
    <property type="match status" value="2"/>
</dbReference>
<evidence type="ECO:0000259" key="11">
    <source>
        <dbReference type="PROSITE" id="PS50113"/>
    </source>
</evidence>
<dbReference type="InterPro" id="IPR003594">
    <property type="entry name" value="HATPase_dom"/>
</dbReference>
<dbReference type="Proteomes" id="UP000463470">
    <property type="component" value="Unassembled WGS sequence"/>
</dbReference>
<feature type="domain" description="Histidine kinase" evidence="9">
    <location>
        <begin position="396"/>
        <end position="597"/>
    </location>
</feature>
<comment type="catalytic activity">
    <reaction evidence="1">
        <text>ATP + protein L-histidine = ADP + protein N-phospho-L-histidine.</text>
        <dbReference type="EC" id="2.7.13.3"/>
    </reaction>
</comment>
<evidence type="ECO:0000313" key="13">
    <source>
        <dbReference type="Proteomes" id="UP000463470"/>
    </source>
</evidence>
<evidence type="ECO:0000313" key="12">
    <source>
        <dbReference type="EMBL" id="MZP28905.1"/>
    </source>
</evidence>
<dbReference type="EC" id="2.7.13.3" evidence="2"/>
<feature type="domain" description="PAS" evidence="10">
    <location>
        <begin position="142"/>
        <end position="215"/>
    </location>
</feature>
<dbReference type="Pfam" id="PF08448">
    <property type="entry name" value="PAS_4"/>
    <property type="match status" value="3"/>
</dbReference>
<dbReference type="PROSITE" id="PS50113">
    <property type="entry name" value="PAC"/>
    <property type="match status" value="1"/>
</dbReference>
<dbReference type="InterPro" id="IPR003661">
    <property type="entry name" value="HisK_dim/P_dom"/>
</dbReference>
<evidence type="ECO:0000259" key="10">
    <source>
        <dbReference type="PROSITE" id="PS50112"/>
    </source>
</evidence>
<evidence type="ECO:0000256" key="4">
    <source>
        <dbReference type="ARBA" id="ARBA00022679"/>
    </source>
</evidence>
<dbReference type="SUPFAM" id="SSF55785">
    <property type="entry name" value="PYP-like sensor domain (PAS domain)"/>
    <property type="match status" value="3"/>
</dbReference>
<feature type="domain" description="PAC" evidence="11">
    <location>
        <begin position="218"/>
        <end position="266"/>
    </location>
</feature>
<evidence type="ECO:0000256" key="6">
    <source>
        <dbReference type="ARBA" id="ARBA00022777"/>
    </source>
</evidence>
<keyword evidence="7" id="KW-0067">ATP-binding</keyword>
<dbReference type="SMART" id="SM00387">
    <property type="entry name" value="HATPase_c"/>
    <property type="match status" value="1"/>
</dbReference>
<feature type="domain" description="PAS" evidence="10">
    <location>
        <begin position="267"/>
        <end position="337"/>
    </location>
</feature>
<dbReference type="CDD" id="cd00130">
    <property type="entry name" value="PAS"/>
    <property type="match status" value="2"/>
</dbReference>
<dbReference type="InterPro" id="IPR036890">
    <property type="entry name" value="HATPase_C_sf"/>
</dbReference>
<evidence type="ECO:0000256" key="1">
    <source>
        <dbReference type="ARBA" id="ARBA00000085"/>
    </source>
</evidence>
<dbReference type="InterPro" id="IPR001610">
    <property type="entry name" value="PAC"/>
</dbReference>
<dbReference type="PANTHER" id="PTHR43065">
    <property type="entry name" value="SENSOR HISTIDINE KINASE"/>
    <property type="match status" value="1"/>
</dbReference>
<evidence type="ECO:0000256" key="7">
    <source>
        <dbReference type="ARBA" id="ARBA00022840"/>
    </source>
</evidence>
<proteinExistence type="predicted"/>
<dbReference type="EMBL" id="WXEY01000003">
    <property type="protein sequence ID" value="MZP28905.1"/>
    <property type="molecule type" value="Genomic_DNA"/>
</dbReference>
<dbReference type="PROSITE" id="PS50109">
    <property type="entry name" value="HIS_KIN"/>
    <property type="match status" value="1"/>
</dbReference>
<keyword evidence="6" id="KW-0418">Kinase</keyword>
<keyword evidence="5" id="KW-0547">Nucleotide-binding</keyword>
<dbReference type="InterPro" id="IPR035965">
    <property type="entry name" value="PAS-like_dom_sf"/>
</dbReference>
<evidence type="ECO:0000256" key="8">
    <source>
        <dbReference type="ARBA" id="ARBA00023012"/>
    </source>
</evidence>
<dbReference type="GO" id="GO:0000155">
    <property type="term" value="F:phosphorelay sensor kinase activity"/>
    <property type="evidence" value="ECO:0007669"/>
    <property type="project" value="InterPro"/>
</dbReference>
<dbReference type="SUPFAM" id="SSF47384">
    <property type="entry name" value="Homodimeric domain of signal transducing histidine kinase"/>
    <property type="match status" value="1"/>
</dbReference>
<protein>
    <recommendedName>
        <fullName evidence="2">histidine kinase</fullName>
        <ecNumber evidence="2">2.7.13.3</ecNumber>
    </recommendedName>
</protein>
<dbReference type="GO" id="GO:0005524">
    <property type="term" value="F:ATP binding"/>
    <property type="evidence" value="ECO:0007669"/>
    <property type="project" value="UniProtKB-KW"/>
</dbReference>
<evidence type="ECO:0000259" key="9">
    <source>
        <dbReference type="PROSITE" id="PS50109"/>
    </source>
</evidence>
<keyword evidence="4" id="KW-0808">Transferase</keyword>
<evidence type="ECO:0000256" key="2">
    <source>
        <dbReference type="ARBA" id="ARBA00012438"/>
    </source>
</evidence>
<dbReference type="NCBIfam" id="TIGR00229">
    <property type="entry name" value="sensory_box"/>
    <property type="match status" value="2"/>
</dbReference>
<dbReference type="InterPro" id="IPR000014">
    <property type="entry name" value="PAS"/>
</dbReference>
<dbReference type="PANTHER" id="PTHR43065:SF46">
    <property type="entry name" value="C4-DICARBOXYLATE TRANSPORT SENSOR PROTEIN DCTB"/>
    <property type="match status" value="1"/>
</dbReference>
<dbReference type="InterPro" id="IPR013656">
    <property type="entry name" value="PAS_4"/>
</dbReference>
<keyword evidence="13" id="KW-1185">Reference proteome</keyword>
<accession>A0A845L1P6</accession>
<evidence type="ECO:0000256" key="5">
    <source>
        <dbReference type="ARBA" id="ARBA00022741"/>
    </source>
</evidence>
<reference evidence="12 13" key="1">
    <citation type="submission" date="2020-01" db="EMBL/GenBank/DDBJ databases">
        <title>Whole-genome sequence of Heliobacterium undosum DSM 13378.</title>
        <authorList>
            <person name="Kyndt J.A."/>
            <person name="Meyer T.E."/>
        </authorList>
    </citation>
    <scope>NUCLEOTIDE SEQUENCE [LARGE SCALE GENOMIC DNA]</scope>
    <source>
        <strain evidence="12 13">DSM 13378</strain>
    </source>
</reference>
<dbReference type="SMART" id="SM00091">
    <property type="entry name" value="PAS"/>
    <property type="match status" value="3"/>
</dbReference>
<dbReference type="SMART" id="SM00388">
    <property type="entry name" value="HisKA"/>
    <property type="match status" value="1"/>
</dbReference>